<evidence type="ECO:0000313" key="2">
    <source>
        <dbReference type="EMBL" id="RBA31947.1"/>
    </source>
</evidence>
<accession>A0A365P786</accession>
<dbReference type="SUPFAM" id="SSF56801">
    <property type="entry name" value="Acetyl-CoA synthetase-like"/>
    <property type="match status" value="1"/>
</dbReference>
<proteinExistence type="predicted"/>
<reference evidence="2 3" key="1">
    <citation type="submission" date="2018-06" db="EMBL/GenBank/DDBJ databases">
        <title>Whole genome sequencing of four bacterial strains from South Shetland trench revealing bio-synthetic gene clusters.</title>
        <authorList>
            <person name="Abdel-Mageed W.M."/>
            <person name="Lehri B."/>
            <person name="Jarmusch S.A."/>
            <person name="Miranda K."/>
            <person name="Goodfellow M."/>
            <person name="Jaspars M."/>
            <person name="Karlyshev A.V."/>
        </authorList>
    </citation>
    <scope>NUCLEOTIDE SEQUENCE [LARGE SCALE GENOMIC DNA]</scope>
    <source>
        <strain evidence="2 3">SST1</strain>
    </source>
</reference>
<evidence type="ECO:0000313" key="3">
    <source>
        <dbReference type="Proteomes" id="UP000252187"/>
    </source>
</evidence>
<dbReference type="PANTHER" id="PTHR43767">
    <property type="entry name" value="LONG-CHAIN-FATTY-ACID--COA LIGASE"/>
    <property type="match status" value="1"/>
</dbReference>
<feature type="domain" description="AMP-dependent synthetase/ligase" evidence="1">
    <location>
        <begin position="8"/>
        <end position="120"/>
    </location>
</feature>
<dbReference type="Pfam" id="PF00501">
    <property type="entry name" value="AMP-binding"/>
    <property type="match status" value="1"/>
</dbReference>
<dbReference type="InterPro" id="IPR000873">
    <property type="entry name" value="AMP-dep_synth/lig_dom"/>
</dbReference>
<evidence type="ECO:0000259" key="1">
    <source>
        <dbReference type="Pfam" id="PF00501"/>
    </source>
</evidence>
<gene>
    <name evidence="2" type="ORF">DQ226_15125</name>
</gene>
<organism evidence="2 3">
    <name type="scientific">Dietzia maris</name>
    <dbReference type="NCBI Taxonomy" id="37915"/>
    <lineage>
        <taxon>Bacteria</taxon>
        <taxon>Bacillati</taxon>
        <taxon>Actinomycetota</taxon>
        <taxon>Actinomycetes</taxon>
        <taxon>Mycobacteriales</taxon>
        <taxon>Dietziaceae</taxon>
        <taxon>Dietzia</taxon>
    </lineage>
</organism>
<name>A0A365P786_9ACTN</name>
<sequence length="164" mass="18223">MYLTQGLHRAVQQDPDRPMTIYGDRVRTARESRDRISRLAAGLRSLGVKPGDRVGIFSMNSDRYHEYLLAVPWLGAVVTPVNIRWSPAEVAYSLQESDTRVLLVDDDFFGALPAIRSVSNQMRREVLGWAWLVSGDRASGSLMVAFSGSRGGRGRRVNRSGCLA</sequence>
<comment type="caution">
    <text evidence="2">The sequence shown here is derived from an EMBL/GenBank/DDBJ whole genome shotgun (WGS) entry which is preliminary data.</text>
</comment>
<dbReference type="Proteomes" id="UP000252187">
    <property type="component" value="Unassembled WGS sequence"/>
</dbReference>
<dbReference type="Gene3D" id="3.40.50.980">
    <property type="match status" value="1"/>
</dbReference>
<protein>
    <recommendedName>
        <fullName evidence="1">AMP-dependent synthetase/ligase domain-containing protein</fullName>
    </recommendedName>
</protein>
<dbReference type="InterPro" id="IPR050237">
    <property type="entry name" value="ATP-dep_AMP-bd_enzyme"/>
</dbReference>
<dbReference type="EMBL" id="QNTT01000055">
    <property type="protein sequence ID" value="RBA31947.1"/>
    <property type="molecule type" value="Genomic_DNA"/>
</dbReference>
<dbReference type="PANTHER" id="PTHR43767:SF1">
    <property type="entry name" value="NONRIBOSOMAL PEPTIDE SYNTHASE PES1 (EUROFUNG)-RELATED"/>
    <property type="match status" value="1"/>
</dbReference>
<dbReference type="AlphaFoldDB" id="A0A365P786"/>